<dbReference type="PANTHER" id="PTHR42781">
    <property type="entry name" value="SPERMIDINE/PUTRESCINE IMPORT ATP-BINDING PROTEIN POTA"/>
    <property type="match status" value="1"/>
</dbReference>
<dbReference type="PROSITE" id="PS50893">
    <property type="entry name" value="ABC_TRANSPORTER_2"/>
    <property type="match status" value="1"/>
</dbReference>
<dbReference type="PANTHER" id="PTHR42781:SF8">
    <property type="entry name" value="BICARBONATE TRANSPORT ATP-BINDING PROTEIN CMPC"/>
    <property type="match status" value="1"/>
</dbReference>
<dbReference type="SUPFAM" id="SSF52540">
    <property type="entry name" value="P-loop containing nucleoside triphosphate hydrolases"/>
    <property type="match status" value="1"/>
</dbReference>
<dbReference type="GO" id="GO:0005524">
    <property type="term" value="F:ATP binding"/>
    <property type="evidence" value="ECO:0007669"/>
    <property type="project" value="UniProtKB-KW"/>
</dbReference>
<reference evidence="6" key="1">
    <citation type="journal article" date="2019" name="Int. J. Syst. Evol. Microbiol.">
        <title>The Global Catalogue of Microorganisms (GCM) 10K type strain sequencing project: providing services to taxonomists for standard genome sequencing and annotation.</title>
        <authorList>
            <consortium name="The Broad Institute Genomics Platform"/>
            <consortium name="The Broad Institute Genome Sequencing Center for Infectious Disease"/>
            <person name="Wu L."/>
            <person name="Ma J."/>
        </authorList>
    </citation>
    <scope>NUCLEOTIDE SEQUENCE [LARGE SCALE GENOMIC DNA]</scope>
    <source>
        <strain evidence="6">CGMCC 1.6784</strain>
    </source>
</reference>
<proteinExistence type="predicted"/>
<evidence type="ECO:0000256" key="3">
    <source>
        <dbReference type="ARBA" id="ARBA00022840"/>
    </source>
</evidence>
<evidence type="ECO:0000259" key="4">
    <source>
        <dbReference type="PROSITE" id="PS50893"/>
    </source>
</evidence>
<dbReference type="Pfam" id="PF00005">
    <property type="entry name" value="ABC_tran"/>
    <property type="match status" value="1"/>
</dbReference>
<organism evidence="5 6">
    <name type="scientific">Novosphingobium indicum</name>
    <dbReference type="NCBI Taxonomy" id="462949"/>
    <lineage>
        <taxon>Bacteria</taxon>
        <taxon>Pseudomonadati</taxon>
        <taxon>Pseudomonadota</taxon>
        <taxon>Alphaproteobacteria</taxon>
        <taxon>Sphingomonadales</taxon>
        <taxon>Sphingomonadaceae</taxon>
        <taxon>Novosphingobium</taxon>
    </lineage>
</organism>
<keyword evidence="6" id="KW-1185">Reference proteome</keyword>
<evidence type="ECO:0000256" key="1">
    <source>
        <dbReference type="ARBA" id="ARBA00022448"/>
    </source>
</evidence>
<dbReference type="Gene3D" id="3.40.50.300">
    <property type="entry name" value="P-loop containing nucleotide triphosphate hydrolases"/>
    <property type="match status" value="1"/>
</dbReference>
<dbReference type="Proteomes" id="UP000605099">
    <property type="component" value="Unassembled WGS sequence"/>
</dbReference>
<name>A0ABQ2JER4_9SPHN</name>
<evidence type="ECO:0000313" key="6">
    <source>
        <dbReference type="Proteomes" id="UP000605099"/>
    </source>
</evidence>
<dbReference type="RefSeq" id="WP_188818357.1">
    <property type="nucleotide sequence ID" value="NZ_BMLK01000003.1"/>
</dbReference>
<gene>
    <name evidence="5" type="ORF">GCM10011349_07570</name>
</gene>
<dbReference type="InterPro" id="IPR003439">
    <property type="entry name" value="ABC_transporter-like_ATP-bd"/>
</dbReference>
<keyword evidence="3 5" id="KW-0067">ATP-binding</keyword>
<dbReference type="InterPro" id="IPR003593">
    <property type="entry name" value="AAA+_ATPase"/>
</dbReference>
<evidence type="ECO:0000313" key="5">
    <source>
        <dbReference type="EMBL" id="GGN43445.1"/>
    </source>
</evidence>
<dbReference type="InterPro" id="IPR050093">
    <property type="entry name" value="ABC_SmlMolc_Importer"/>
</dbReference>
<dbReference type="InterPro" id="IPR017871">
    <property type="entry name" value="ABC_transporter-like_CS"/>
</dbReference>
<protein>
    <submittedName>
        <fullName evidence="5">ABC transporter ATP-binding protein</fullName>
    </submittedName>
</protein>
<sequence length="260" mass="28680">MSTLLTLRDVWVEYGDKIVIEKLDLDIAEQSFVSVVGPSGAGKSSFLRLILGQEAPTRGRIELDGTPLVPECGPDRGVVFQRYSVFPHLSVLRNTMFGLECPKAPLSGRLFGSARRAARDEAAAMLEAVGLGDSFDLYPAQMSGGMQQRLAIAQALVQRPRILLLDEPFGALDPGIRADMHALITRLWRDYSLTIVMVTHDIREAFTLGTRVLALDKRRHDPHAPHRFGATVVYDLPLDKPVDAPEDKDHSITIDENGNN</sequence>
<keyword evidence="2" id="KW-0547">Nucleotide-binding</keyword>
<dbReference type="EMBL" id="BMLK01000003">
    <property type="protein sequence ID" value="GGN43445.1"/>
    <property type="molecule type" value="Genomic_DNA"/>
</dbReference>
<feature type="domain" description="ABC transporter" evidence="4">
    <location>
        <begin position="5"/>
        <end position="242"/>
    </location>
</feature>
<comment type="caution">
    <text evidence="5">The sequence shown here is derived from an EMBL/GenBank/DDBJ whole genome shotgun (WGS) entry which is preliminary data.</text>
</comment>
<accession>A0ABQ2JER4</accession>
<dbReference type="InterPro" id="IPR027417">
    <property type="entry name" value="P-loop_NTPase"/>
</dbReference>
<keyword evidence="1" id="KW-0813">Transport</keyword>
<dbReference type="PROSITE" id="PS00211">
    <property type="entry name" value="ABC_TRANSPORTER_1"/>
    <property type="match status" value="1"/>
</dbReference>
<evidence type="ECO:0000256" key="2">
    <source>
        <dbReference type="ARBA" id="ARBA00022741"/>
    </source>
</evidence>
<dbReference type="SMART" id="SM00382">
    <property type="entry name" value="AAA"/>
    <property type="match status" value="1"/>
</dbReference>